<evidence type="ECO:0000313" key="3">
    <source>
        <dbReference type="Proteomes" id="UP001552299"/>
    </source>
</evidence>
<feature type="region of interest" description="Disordered" evidence="1">
    <location>
        <begin position="65"/>
        <end position="131"/>
    </location>
</feature>
<feature type="compositionally biased region" description="Basic and acidic residues" evidence="1">
    <location>
        <begin position="65"/>
        <end position="84"/>
    </location>
</feature>
<accession>A0ABD0VII2</accession>
<feature type="compositionally biased region" description="Basic and acidic residues" evidence="1">
    <location>
        <begin position="118"/>
        <end position="127"/>
    </location>
</feature>
<organism evidence="2 3">
    <name type="scientific">Dendrobium thyrsiflorum</name>
    <name type="common">Pinecone-like raceme dendrobium</name>
    <name type="synonym">Orchid</name>
    <dbReference type="NCBI Taxonomy" id="117978"/>
    <lineage>
        <taxon>Eukaryota</taxon>
        <taxon>Viridiplantae</taxon>
        <taxon>Streptophyta</taxon>
        <taxon>Embryophyta</taxon>
        <taxon>Tracheophyta</taxon>
        <taxon>Spermatophyta</taxon>
        <taxon>Magnoliopsida</taxon>
        <taxon>Liliopsida</taxon>
        <taxon>Asparagales</taxon>
        <taxon>Orchidaceae</taxon>
        <taxon>Epidendroideae</taxon>
        <taxon>Malaxideae</taxon>
        <taxon>Dendrobiinae</taxon>
        <taxon>Dendrobium</taxon>
    </lineage>
</organism>
<dbReference type="AlphaFoldDB" id="A0ABD0VII2"/>
<reference evidence="2 3" key="1">
    <citation type="journal article" date="2024" name="Plant Biotechnol. J.">
        <title>Dendrobium thyrsiflorum genome and its molecular insights into genes involved in important horticultural traits.</title>
        <authorList>
            <person name="Chen B."/>
            <person name="Wang J.Y."/>
            <person name="Zheng P.J."/>
            <person name="Li K.L."/>
            <person name="Liang Y.M."/>
            <person name="Chen X.F."/>
            <person name="Zhang C."/>
            <person name="Zhao X."/>
            <person name="He X."/>
            <person name="Zhang G.Q."/>
            <person name="Liu Z.J."/>
            <person name="Xu Q."/>
        </authorList>
    </citation>
    <scope>NUCLEOTIDE SEQUENCE [LARGE SCALE GENOMIC DNA]</scope>
    <source>
        <strain evidence="2">GZMU011</strain>
    </source>
</reference>
<feature type="region of interest" description="Disordered" evidence="1">
    <location>
        <begin position="1"/>
        <end position="24"/>
    </location>
</feature>
<sequence>MVQDAPAGPAGSELSPEKNNNLNNENGRFLLVLSRAFAWEAGHRHLEVKTEESLLIAAIDKGRKNFMEDNKSFPEEEISTRKETTQPAEVTGNGSINGDSGSPSSPSKNLEVLAKESPGAEDKKNEEDIPESTNWLLTGWGVHYGCRD</sequence>
<protein>
    <submittedName>
        <fullName evidence="2">Uncharacterized protein</fullName>
    </submittedName>
</protein>
<comment type="caution">
    <text evidence="2">The sequence shown here is derived from an EMBL/GenBank/DDBJ whole genome shotgun (WGS) entry which is preliminary data.</text>
</comment>
<feature type="compositionally biased region" description="Polar residues" evidence="1">
    <location>
        <begin position="85"/>
        <end position="108"/>
    </location>
</feature>
<keyword evidence="3" id="KW-1185">Reference proteome</keyword>
<proteinExistence type="predicted"/>
<evidence type="ECO:0000256" key="1">
    <source>
        <dbReference type="SAM" id="MobiDB-lite"/>
    </source>
</evidence>
<name>A0ABD0VII2_DENTH</name>
<dbReference type="EMBL" id="JANQDX010000006">
    <property type="protein sequence ID" value="KAL0922342.1"/>
    <property type="molecule type" value="Genomic_DNA"/>
</dbReference>
<dbReference type="Proteomes" id="UP001552299">
    <property type="component" value="Unassembled WGS sequence"/>
</dbReference>
<evidence type="ECO:0000313" key="2">
    <source>
        <dbReference type="EMBL" id="KAL0922342.1"/>
    </source>
</evidence>
<gene>
    <name evidence="2" type="ORF">M5K25_006320</name>
</gene>